<gene>
    <name evidence="3" type="primary">8234394</name>
    <name evidence="2" type="ORF">Phum_PHUM139970</name>
</gene>
<dbReference type="InParanoid" id="E0VET4"/>
<dbReference type="KEGG" id="phu:Phum_PHUM139970"/>
<dbReference type="CTD" id="8234394"/>
<dbReference type="GeneID" id="8234394"/>
<feature type="compositionally biased region" description="Low complexity" evidence="1">
    <location>
        <begin position="195"/>
        <end position="216"/>
    </location>
</feature>
<dbReference type="AlphaFoldDB" id="E0VET4"/>
<evidence type="ECO:0000313" key="2">
    <source>
        <dbReference type="EMBL" id="EEB11890.1"/>
    </source>
</evidence>
<dbReference type="EnsemblMetazoa" id="PHUM139970-RA">
    <property type="protein sequence ID" value="PHUM139970-PA"/>
    <property type="gene ID" value="PHUM139970"/>
</dbReference>
<evidence type="ECO:0000313" key="4">
    <source>
        <dbReference type="Proteomes" id="UP000009046"/>
    </source>
</evidence>
<protein>
    <submittedName>
        <fullName evidence="2 3">Uncharacterized protein</fullName>
    </submittedName>
</protein>
<feature type="compositionally biased region" description="Basic and acidic residues" evidence="1">
    <location>
        <begin position="257"/>
        <end position="270"/>
    </location>
</feature>
<evidence type="ECO:0000313" key="3">
    <source>
        <dbReference type="EnsemblMetazoa" id="PHUM139970-PA"/>
    </source>
</evidence>
<sequence length="276" mass="30726">MYKVLKQNGGKKFSVFFLSSKLEIINIVLSLCNSKTCNGKFVSENESKSNGENESQNQNSISSDYNLSPSIVQDLFASTIENTTLFFSENSDVFYITGNSNVDFTAAAAAIQEKEKKQTNIDSGKVGVENDEECFESVTESTVQENLLTEIVLPRSLPKPEMTSVDEILMNAAMELDPCDTDTDEESDDPEWMPKSKVSISKKICSKGFKSSSSRRGSGGCGGGNQDDRRQRKKEQNKCAATRRIEKGKGQIGRKSIRNEKRNKMPERFNARFVQS</sequence>
<feature type="region of interest" description="Disordered" evidence="1">
    <location>
        <begin position="43"/>
        <end position="62"/>
    </location>
</feature>
<dbReference type="RefSeq" id="XP_002424628.1">
    <property type="nucleotide sequence ID" value="XM_002424583.1"/>
</dbReference>
<reference evidence="2" key="2">
    <citation type="submission" date="2007-04" db="EMBL/GenBank/DDBJ databases">
        <title>The genome of the human body louse.</title>
        <authorList>
            <consortium name="The Human Body Louse Genome Consortium"/>
            <person name="Kirkness E."/>
            <person name="Walenz B."/>
            <person name="Hass B."/>
            <person name="Bruggner R."/>
            <person name="Strausberg R."/>
        </authorList>
    </citation>
    <scope>NUCLEOTIDE SEQUENCE</scope>
    <source>
        <strain evidence="2">USDA</strain>
    </source>
</reference>
<accession>E0VET4</accession>
<feature type="compositionally biased region" description="Basic and acidic residues" evidence="1">
    <location>
        <begin position="226"/>
        <end position="249"/>
    </location>
</feature>
<feature type="region of interest" description="Disordered" evidence="1">
    <location>
        <begin position="178"/>
        <end position="276"/>
    </location>
</feature>
<feature type="compositionally biased region" description="Acidic residues" evidence="1">
    <location>
        <begin position="178"/>
        <end position="191"/>
    </location>
</feature>
<reference evidence="2" key="1">
    <citation type="submission" date="2007-04" db="EMBL/GenBank/DDBJ databases">
        <title>Annotation of Pediculus humanus corporis strain USDA.</title>
        <authorList>
            <person name="Kirkness E."/>
            <person name="Hannick L."/>
            <person name="Hass B."/>
            <person name="Bruggner R."/>
            <person name="Lawson D."/>
            <person name="Bidwell S."/>
            <person name="Joardar V."/>
            <person name="Caler E."/>
            <person name="Walenz B."/>
            <person name="Inman J."/>
            <person name="Schobel S."/>
            <person name="Galinsky K."/>
            <person name="Amedeo P."/>
            <person name="Strausberg R."/>
        </authorList>
    </citation>
    <scope>NUCLEOTIDE SEQUENCE</scope>
    <source>
        <strain evidence="2">USDA</strain>
    </source>
</reference>
<proteinExistence type="predicted"/>
<dbReference type="EMBL" id="DS235098">
    <property type="protein sequence ID" value="EEB11890.1"/>
    <property type="molecule type" value="Genomic_DNA"/>
</dbReference>
<name>E0VET4_PEDHC</name>
<reference evidence="3" key="3">
    <citation type="submission" date="2021-02" db="UniProtKB">
        <authorList>
            <consortium name="EnsemblMetazoa"/>
        </authorList>
    </citation>
    <scope>IDENTIFICATION</scope>
    <source>
        <strain evidence="3">USDA</strain>
    </source>
</reference>
<evidence type="ECO:0000256" key="1">
    <source>
        <dbReference type="SAM" id="MobiDB-lite"/>
    </source>
</evidence>
<dbReference type="EMBL" id="AAZO01001614">
    <property type="status" value="NOT_ANNOTATED_CDS"/>
    <property type="molecule type" value="Genomic_DNA"/>
</dbReference>
<keyword evidence="4" id="KW-1185">Reference proteome</keyword>
<feature type="compositionally biased region" description="Low complexity" evidence="1">
    <location>
        <begin position="52"/>
        <end position="62"/>
    </location>
</feature>
<dbReference type="HOGENOM" id="CLU_1009374_0_0_1"/>
<dbReference type="VEuPathDB" id="VectorBase:PHUM139970"/>
<dbReference type="Proteomes" id="UP000009046">
    <property type="component" value="Unassembled WGS sequence"/>
</dbReference>
<organism>
    <name type="scientific">Pediculus humanus subsp. corporis</name>
    <name type="common">Body louse</name>
    <dbReference type="NCBI Taxonomy" id="121224"/>
    <lineage>
        <taxon>Eukaryota</taxon>
        <taxon>Metazoa</taxon>
        <taxon>Ecdysozoa</taxon>
        <taxon>Arthropoda</taxon>
        <taxon>Hexapoda</taxon>
        <taxon>Insecta</taxon>
        <taxon>Pterygota</taxon>
        <taxon>Neoptera</taxon>
        <taxon>Paraneoptera</taxon>
        <taxon>Psocodea</taxon>
        <taxon>Troctomorpha</taxon>
        <taxon>Phthiraptera</taxon>
        <taxon>Anoplura</taxon>
        <taxon>Pediculidae</taxon>
        <taxon>Pediculus</taxon>
    </lineage>
</organism>